<accession>A0A2W2ATP7</accession>
<evidence type="ECO:0000313" key="2">
    <source>
        <dbReference type="EMBL" id="PZF78635.1"/>
    </source>
</evidence>
<evidence type="ECO:0000256" key="1">
    <source>
        <dbReference type="SAM" id="Phobius"/>
    </source>
</evidence>
<evidence type="ECO:0000313" key="3">
    <source>
        <dbReference type="Proteomes" id="UP000248795"/>
    </source>
</evidence>
<protein>
    <submittedName>
        <fullName evidence="2">DUF3307 domain-containing protein</fullName>
    </submittedName>
</protein>
<dbReference type="Proteomes" id="UP000248795">
    <property type="component" value="Unassembled WGS sequence"/>
</dbReference>
<keyword evidence="1" id="KW-0472">Membrane</keyword>
<gene>
    <name evidence="2" type="ORF">DK847_02175</name>
</gene>
<name>A0A2W2ATP7_9HYPH</name>
<reference evidence="3" key="1">
    <citation type="submission" date="2018-06" db="EMBL/GenBank/DDBJ databases">
        <title>Aestuariibacter litoralis strain KCTC 52945T.</title>
        <authorList>
            <person name="Li X."/>
            <person name="Salam N."/>
            <person name="Li J.-L."/>
            <person name="Chen Y.-M."/>
            <person name="Yang Z.-W."/>
            <person name="Zhang L.-Y."/>
            <person name="Han M.-X."/>
            <person name="Xiao M."/>
            <person name="Li W.-J."/>
        </authorList>
    </citation>
    <scope>NUCLEOTIDE SEQUENCE [LARGE SCALE GENOMIC DNA]</scope>
    <source>
        <strain evidence="3">KCTC 52945</strain>
    </source>
</reference>
<dbReference type="InterPro" id="IPR021737">
    <property type="entry name" value="Phage_phiKZ_Orf197"/>
</dbReference>
<proteinExistence type="predicted"/>
<feature type="transmembrane region" description="Helical" evidence="1">
    <location>
        <begin position="65"/>
        <end position="91"/>
    </location>
</feature>
<organism evidence="2 3">
    <name type="scientific">Aestuariivirga litoralis</name>
    <dbReference type="NCBI Taxonomy" id="2650924"/>
    <lineage>
        <taxon>Bacteria</taxon>
        <taxon>Pseudomonadati</taxon>
        <taxon>Pseudomonadota</taxon>
        <taxon>Alphaproteobacteria</taxon>
        <taxon>Hyphomicrobiales</taxon>
        <taxon>Aestuariivirgaceae</taxon>
        <taxon>Aestuariivirga</taxon>
    </lineage>
</organism>
<comment type="caution">
    <text evidence="2">The sequence shown here is derived from an EMBL/GenBank/DDBJ whole genome shotgun (WGS) entry which is preliminary data.</text>
</comment>
<dbReference type="AlphaFoldDB" id="A0A2W2ATP7"/>
<dbReference type="EMBL" id="QKVK01000001">
    <property type="protein sequence ID" value="PZF78635.1"/>
    <property type="molecule type" value="Genomic_DNA"/>
</dbReference>
<dbReference type="Pfam" id="PF11750">
    <property type="entry name" value="DUF3307"/>
    <property type="match status" value="1"/>
</dbReference>
<sequence length="144" mass="15953">MACGSGVDGLRPRPQAARPDVTDFALLLLLAGFQVKHVLGDYVFQNAYILEHRRIWGHPGGLLHVAIHAALTLPLLVAAGVQGALFLAILLGEAVFHYHVDWVKDGWIYREGWTTQDKQYWWLTGADQMLHQLSYLVIAGVIAA</sequence>
<keyword evidence="1" id="KW-0812">Transmembrane</keyword>
<keyword evidence="3" id="KW-1185">Reference proteome</keyword>
<keyword evidence="1" id="KW-1133">Transmembrane helix</keyword>